<gene>
    <name evidence="1" type="ORF">FHS82_004021</name>
</gene>
<evidence type="ECO:0000313" key="2">
    <source>
        <dbReference type="Proteomes" id="UP001429580"/>
    </source>
</evidence>
<organism evidence="1 2">
    <name type="scientific">Pseudochelatococcus lubricantis</name>
    <dbReference type="NCBI Taxonomy" id="1538102"/>
    <lineage>
        <taxon>Bacteria</taxon>
        <taxon>Pseudomonadati</taxon>
        <taxon>Pseudomonadota</taxon>
        <taxon>Alphaproteobacteria</taxon>
        <taxon>Hyphomicrobiales</taxon>
        <taxon>Chelatococcaceae</taxon>
        <taxon>Pseudochelatococcus</taxon>
    </lineage>
</organism>
<reference evidence="1 2" key="1">
    <citation type="submission" date="2020-03" db="EMBL/GenBank/DDBJ databases">
        <title>Genomic Encyclopedia of Type Strains, Phase IV (KMG-IV): sequencing the most valuable type-strain genomes for metagenomic binning, comparative biology and taxonomic classification.</title>
        <authorList>
            <person name="Goeker M."/>
        </authorList>
    </citation>
    <scope>NUCLEOTIDE SEQUENCE [LARGE SCALE GENOMIC DNA]</scope>
    <source>
        <strain evidence="1 2">DSM 103870</strain>
    </source>
</reference>
<evidence type="ECO:0000313" key="1">
    <source>
        <dbReference type="EMBL" id="NIJ60154.1"/>
    </source>
</evidence>
<dbReference type="Proteomes" id="UP001429580">
    <property type="component" value="Unassembled WGS sequence"/>
</dbReference>
<keyword evidence="2" id="KW-1185">Reference proteome</keyword>
<dbReference type="RefSeq" id="WP_166956246.1">
    <property type="nucleotide sequence ID" value="NZ_JAASQI010000014.1"/>
</dbReference>
<proteinExistence type="predicted"/>
<comment type="caution">
    <text evidence="1">The sequence shown here is derived from an EMBL/GenBank/DDBJ whole genome shotgun (WGS) entry which is preliminary data.</text>
</comment>
<sequence>MRDYDDPDKTLVMNWIGGLIRNGHAEWGMLGNGDIELRFLSGEVFHLRETTILRVS</sequence>
<dbReference type="EMBL" id="JAASQI010000014">
    <property type="protein sequence ID" value="NIJ60154.1"/>
    <property type="molecule type" value="Genomic_DNA"/>
</dbReference>
<accession>A0ABX0V4K7</accession>
<protein>
    <submittedName>
        <fullName evidence="1">Uncharacterized protein</fullName>
    </submittedName>
</protein>
<name>A0ABX0V4K7_9HYPH</name>